<keyword evidence="2" id="KW-1185">Reference proteome</keyword>
<gene>
    <name evidence="1" type="ORF">L1967_19210</name>
</gene>
<evidence type="ECO:0000313" key="2">
    <source>
        <dbReference type="Proteomes" id="UP001139521"/>
    </source>
</evidence>
<accession>A0A9X2CND4</accession>
<organism evidence="1 2">
    <name type="scientific">Zunongwangia pacifica</name>
    <dbReference type="NCBI Taxonomy" id="2911062"/>
    <lineage>
        <taxon>Bacteria</taxon>
        <taxon>Pseudomonadati</taxon>
        <taxon>Bacteroidota</taxon>
        <taxon>Flavobacteriia</taxon>
        <taxon>Flavobacteriales</taxon>
        <taxon>Flavobacteriaceae</taxon>
        <taxon>Zunongwangia</taxon>
    </lineage>
</organism>
<sequence length="58" mass="6685">MIKKGNRVRHRDKKVDNIKGIMTAFEIKNGFAFCAYGDFERYGQGAENYPITELELAE</sequence>
<comment type="caution">
    <text evidence="1">The sequence shown here is derived from an EMBL/GenBank/DDBJ whole genome shotgun (WGS) entry which is preliminary data.</text>
</comment>
<evidence type="ECO:0000313" key="1">
    <source>
        <dbReference type="EMBL" id="MCL6220425.1"/>
    </source>
</evidence>
<name>A0A9X2CND4_9FLAO</name>
<dbReference type="AlphaFoldDB" id="A0A9X2CND4"/>
<reference evidence="1" key="1">
    <citation type="submission" date="2022-01" db="EMBL/GenBank/DDBJ databases">
        <title>Genome sequencing of Zunongwangia sp. M21534 genome.</title>
        <authorList>
            <person name="Chen Y."/>
            <person name="Dong C."/>
            <person name="Shao Z."/>
        </authorList>
    </citation>
    <scope>NUCLEOTIDE SEQUENCE</scope>
    <source>
        <strain evidence="1">MCCC M21534</strain>
    </source>
</reference>
<protein>
    <recommendedName>
        <fullName evidence="3">Phage protein</fullName>
    </recommendedName>
</protein>
<evidence type="ECO:0008006" key="3">
    <source>
        <dbReference type="Google" id="ProtNLM"/>
    </source>
</evidence>
<dbReference type="RefSeq" id="WP_249603122.1">
    <property type="nucleotide sequence ID" value="NZ_JAKHSK010000040.1"/>
</dbReference>
<dbReference type="Proteomes" id="UP001139521">
    <property type="component" value="Unassembled WGS sequence"/>
</dbReference>
<proteinExistence type="predicted"/>
<dbReference type="EMBL" id="JAKHSK010000040">
    <property type="protein sequence ID" value="MCL6220425.1"/>
    <property type="molecule type" value="Genomic_DNA"/>
</dbReference>